<keyword evidence="1" id="KW-0805">Transcription regulation</keyword>
<reference evidence="6 7" key="1">
    <citation type="submission" date="2019-01" db="EMBL/GenBank/DDBJ databases">
        <title>Genome sequencing of strain DFW100M-13.</title>
        <authorList>
            <person name="Heo J."/>
            <person name="Kim S.-J."/>
            <person name="Kim J.-S."/>
            <person name="Hong S.-B."/>
            <person name="Kwon S.-W."/>
        </authorList>
    </citation>
    <scope>NUCLEOTIDE SEQUENCE [LARGE SCALE GENOMIC DNA]</scope>
    <source>
        <strain evidence="6 7">DFW100M-13</strain>
    </source>
</reference>
<sequence length="401" mass="42656">MVSVAPGMPLAPARRRARHRATERGGAVEQRTARCGEQSTARFGNVAENVPDRTAMEDVPTLDAARRRATMKDVAARAGVGLSTVSRVVAGKGGVAPAKVRAVERAVRELNFSRNDSAHTLRTGSSATIGMVVTNISDPFFSALIKGVEEQARARDLVVLVASVTDEPAEAERVIRRLLRRSLDGLILVAPEGADLAFLTNEKRDGTPIVFVDQPPDGPLAADLVVVDNEGGAATAVRHLYEAGHRRIACFAHASGRYTSARREAGYYLGLRELGLPHDRALVVSVDDDVNACAEALLELARLSEPPTAVFSTNGRTTRALLGAQRLLGSQLALVGFDDFDLAELMVPPTTTIAQDPVAIGTAAADLLLSRIDGRGGPTQRIILGTRLVERGSGEMPPHHD</sequence>
<evidence type="ECO:0000256" key="3">
    <source>
        <dbReference type="ARBA" id="ARBA00023163"/>
    </source>
</evidence>
<dbReference type="GO" id="GO:0003700">
    <property type="term" value="F:DNA-binding transcription factor activity"/>
    <property type="evidence" value="ECO:0007669"/>
    <property type="project" value="TreeGrafter"/>
</dbReference>
<dbReference type="PROSITE" id="PS50932">
    <property type="entry name" value="HTH_LACI_2"/>
    <property type="match status" value="1"/>
</dbReference>
<feature type="region of interest" description="Disordered" evidence="4">
    <location>
        <begin position="1"/>
        <end position="28"/>
    </location>
</feature>
<dbReference type="PANTHER" id="PTHR30146:SF109">
    <property type="entry name" value="HTH-TYPE TRANSCRIPTIONAL REGULATOR GALS"/>
    <property type="match status" value="1"/>
</dbReference>
<accession>A0A4P6EGZ4</accession>
<dbReference type="Gene3D" id="1.10.260.40">
    <property type="entry name" value="lambda repressor-like DNA-binding domains"/>
    <property type="match status" value="1"/>
</dbReference>
<dbReference type="GO" id="GO:0000976">
    <property type="term" value="F:transcription cis-regulatory region binding"/>
    <property type="evidence" value="ECO:0007669"/>
    <property type="project" value="TreeGrafter"/>
</dbReference>
<keyword evidence="7" id="KW-1185">Reference proteome</keyword>
<dbReference type="Proteomes" id="UP000293995">
    <property type="component" value="Chromosome"/>
</dbReference>
<dbReference type="SUPFAM" id="SSF47413">
    <property type="entry name" value="lambda repressor-like DNA-binding domains"/>
    <property type="match status" value="1"/>
</dbReference>
<keyword evidence="2" id="KW-0238">DNA-binding</keyword>
<protein>
    <submittedName>
        <fullName evidence="6">LacI family transcriptional regulator</fullName>
    </submittedName>
</protein>
<dbReference type="SUPFAM" id="SSF53822">
    <property type="entry name" value="Periplasmic binding protein-like I"/>
    <property type="match status" value="1"/>
</dbReference>
<name>A0A4P6EGZ4_9MICO</name>
<dbReference type="PROSITE" id="PS00356">
    <property type="entry name" value="HTH_LACI_1"/>
    <property type="match status" value="1"/>
</dbReference>
<proteinExistence type="predicted"/>
<evidence type="ECO:0000313" key="6">
    <source>
        <dbReference type="EMBL" id="QAY59367.1"/>
    </source>
</evidence>
<dbReference type="InterPro" id="IPR028082">
    <property type="entry name" value="Peripla_BP_I"/>
</dbReference>
<dbReference type="Gene3D" id="3.40.50.2300">
    <property type="match status" value="2"/>
</dbReference>
<keyword evidence="3" id="KW-0804">Transcription</keyword>
<dbReference type="AlphaFoldDB" id="A0A4P6EGZ4"/>
<dbReference type="EMBL" id="CP035494">
    <property type="protein sequence ID" value="QAY59367.1"/>
    <property type="molecule type" value="Genomic_DNA"/>
</dbReference>
<dbReference type="InterPro" id="IPR046335">
    <property type="entry name" value="LacI/GalR-like_sensor"/>
</dbReference>
<dbReference type="InterPro" id="IPR000843">
    <property type="entry name" value="HTH_LacI"/>
</dbReference>
<evidence type="ECO:0000313" key="7">
    <source>
        <dbReference type="Proteomes" id="UP000293995"/>
    </source>
</evidence>
<evidence type="ECO:0000256" key="4">
    <source>
        <dbReference type="SAM" id="MobiDB-lite"/>
    </source>
</evidence>
<dbReference type="CDD" id="cd01392">
    <property type="entry name" value="HTH_LacI"/>
    <property type="match status" value="1"/>
</dbReference>
<dbReference type="OrthoDB" id="3595338at2"/>
<dbReference type="InterPro" id="IPR010982">
    <property type="entry name" value="Lambda_DNA-bd_dom_sf"/>
</dbReference>
<dbReference type="KEGG" id="mprt:ET475_04755"/>
<feature type="domain" description="HTH lacI-type" evidence="5">
    <location>
        <begin position="69"/>
        <end position="123"/>
    </location>
</feature>
<dbReference type="PANTHER" id="PTHR30146">
    <property type="entry name" value="LACI-RELATED TRANSCRIPTIONAL REPRESSOR"/>
    <property type="match status" value="1"/>
</dbReference>
<gene>
    <name evidence="6" type="ORF">ET475_04755</name>
</gene>
<dbReference type="CDD" id="cd06267">
    <property type="entry name" value="PBP1_LacI_sugar_binding-like"/>
    <property type="match status" value="1"/>
</dbReference>
<evidence type="ECO:0000256" key="1">
    <source>
        <dbReference type="ARBA" id="ARBA00023015"/>
    </source>
</evidence>
<feature type="compositionally biased region" description="Low complexity" evidence="4">
    <location>
        <begin position="1"/>
        <end position="12"/>
    </location>
</feature>
<evidence type="ECO:0000256" key="2">
    <source>
        <dbReference type="ARBA" id="ARBA00023125"/>
    </source>
</evidence>
<evidence type="ECO:0000259" key="5">
    <source>
        <dbReference type="PROSITE" id="PS50932"/>
    </source>
</evidence>
<dbReference type="Pfam" id="PF13377">
    <property type="entry name" value="Peripla_BP_3"/>
    <property type="match status" value="1"/>
</dbReference>
<dbReference type="SMART" id="SM00354">
    <property type="entry name" value="HTH_LACI"/>
    <property type="match status" value="1"/>
</dbReference>
<dbReference type="Pfam" id="PF00356">
    <property type="entry name" value="LacI"/>
    <property type="match status" value="1"/>
</dbReference>
<organism evidence="6 7">
    <name type="scientific">Microbacterium protaetiae</name>
    <dbReference type="NCBI Taxonomy" id="2509458"/>
    <lineage>
        <taxon>Bacteria</taxon>
        <taxon>Bacillati</taxon>
        <taxon>Actinomycetota</taxon>
        <taxon>Actinomycetes</taxon>
        <taxon>Micrococcales</taxon>
        <taxon>Microbacteriaceae</taxon>
        <taxon>Microbacterium</taxon>
    </lineage>
</organism>